<evidence type="ECO:0000256" key="5">
    <source>
        <dbReference type="RuleBase" id="RU361157"/>
    </source>
</evidence>
<dbReference type="GO" id="GO:0140359">
    <property type="term" value="F:ABC-type transporter activity"/>
    <property type="evidence" value="ECO:0007669"/>
    <property type="project" value="InterPro"/>
</dbReference>
<dbReference type="Pfam" id="PF01061">
    <property type="entry name" value="ABC2_membrane"/>
    <property type="match status" value="1"/>
</dbReference>
<comment type="caution">
    <text evidence="7">The sequence shown here is derived from an EMBL/GenBank/DDBJ whole genome shotgun (WGS) entry which is preliminary data.</text>
</comment>
<organism evidence="7 8">
    <name type="scientific">Solirubrobacter ginsenosidimutans</name>
    <dbReference type="NCBI Taxonomy" id="490573"/>
    <lineage>
        <taxon>Bacteria</taxon>
        <taxon>Bacillati</taxon>
        <taxon>Actinomycetota</taxon>
        <taxon>Thermoleophilia</taxon>
        <taxon>Solirubrobacterales</taxon>
        <taxon>Solirubrobacteraceae</taxon>
        <taxon>Solirubrobacter</taxon>
    </lineage>
</organism>
<sequence length="277" mass="29400">MSAPSAASPAASAERARPVALAGGPLRRLADGTFAMALTEWRKLRHNQLDLLTRSVQPLLWLFVFGGAMSRLRSIPTGGIDYQAYLAPGVMAQAAMFVAIFFGLAVIWERDVGQLQRLLATPLPRSAIVLGKSAGAATRALVQATLLLVVVAIAGIGLRWSVHGVIGALVLLAIGTAAFACLSMLIASMVKERERFMGIGQLVMMPLFFASSALYPLAIMPGWLKVVAHVNPLTYEVEGLRGFLLGGGHPYLDILVCLGWLIVLATAATGAYPRALL</sequence>
<keyword evidence="4 5" id="KW-0472">Membrane</keyword>
<proteinExistence type="inferred from homology"/>
<dbReference type="Proteomes" id="UP001149140">
    <property type="component" value="Unassembled WGS sequence"/>
</dbReference>
<evidence type="ECO:0000259" key="6">
    <source>
        <dbReference type="PROSITE" id="PS51012"/>
    </source>
</evidence>
<keyword evidence="8" id="KW-1185">Reference proteome</keyword>
<gene>
    <name evidence="7" type="ORF">OM076_40970</name>
</gene>
<dbReference type="PROSITE" id="PS51012">
    <property type="entry name" value="ABC_TM2"/>
    <property type="match status" value="1"/>
</dbReference>
<feature type="transmembrane region" description="Helical" evidence="5">
    <location>
        <begin position="202"/>
        <end position="224"/>
    </location>
</feature>
<dbReference type="PANTHER" id="PTHR43229:SF2">
    <property type="entry name" value="NODULATION PROTEIN J"/>
    <property type="match status" value="1"/>
</dbReference>
<dbReference type="InterPro" id="IPR013525">
    <property type="entry name" value="ABC2_TM"/>
</dbReference>
<dbReference type="RefSeq" id="WP_270045963.1">
    <property type="nucleotide sequence ID" value="NZ_JAPDOD010000073.1"/>
</dbReference>
<comment type="similarity">
    <text evidence="5">Belongs to the ABC-2 integral membrane protein family.</text>
</comment>
<dbReference type="PRINTS" id="PR00164">
    <property type="entry name" value="ABC2TRNSPORT"/>
</dbReference>
<keyword evidence="3 5" id="KW-1133">Transmembrane helix</keyword>
<dbReference type="PANTHER" id="PTHR43229">
    <property type="entry name" value="NODULATION PROTEIN J"/>
    <property type="match status" value="1"/>
</dbReference>
<dbReference type="AlphaFoldDB" id="A0A9X3N3P5"/>
<dbReference type="InterPro" id="IPR000412">
    <property type="entry name" value="ABC_2_transport"/>
</dbReference>
<feature type="transmembrane region" description="Helical" evidence="5">
    <location>
        <begin position="166"/>
        <end position="190"/>
    </location>
</feature>
<dbReference type="InterPro" id="IPR051784">
    <property type="entry name" value="Nod_factor_ABC_transporter"/>
</dbReference>
<accession>A0A9X3N3P5</accession>
<feature type="transmembrane region" description="Helical" evidence="5">
    <location>
        <begin position="51"/>
        <end position="70"/>
    </location>
</feature>
<dbReference type="PIRSF" id="PIRSF006648">
    <property type="entry name" value="DrrB"/>
    <property type="match status" value="1"/>
</dbReference>
<comment type="subcellular location">
    <subcellularLocation>
        <location evidence="5">Cell membrane</location>
        <topology evidence="5">Multi-pass membrane protein</topology>
    </subcellularLocation>
    <subcellularLocation>
        <location evidence="1">Membrane</location>
        <topology evidence="1">Multi-pass membrane protein</topology>
    </subcellularLocation>
</comment>
<evidence type="ECO:0000313" key="8">
    <source>
        <dbReference type="Proteomes" id="UP001149140"/>
    </source>
</evidence>
<feature type="transmembrane region" description="Helical" evidence="5">
    <location>
        <begin position="251"/>
        <end position="272"/>
    </location>
</feature>
<keyword evidence="5" id="KW-1003">Cell membrane</keyword>
<evidence type="ECO:0000313" key="7">
    <source>
        <dbReference type="EMBL" id="MDA0166706.1"/>
    </source>
</evidence>
<keyword evidence="5" id="KW-0813">Transport</keyword>
<dbReference type="InterPro" id="IPR047817">
    <property type="entry name" value="ABC2_TM_bact-type"/>
</dbReference>
<evidence type="ECO:0000256" key="2">
    <source>
        <dbReference type="ARBA" id="ARBA00022692"/>
    </source>
</evidence>
<reference evidence="7" key="1">
    <citation type="submission" date="2022-10" db="EMBL/GenBank/DDBJ databases">
        <title>The WGS of Solirubrobacter ginsenosidimutans DSM 21036.</title>
        <authorList>
            <person name="Jiang Z."/>
        </authorList>
    </citation>
    <scope>NUCLEOTIDE SEQUENCE</scope>
    <source>
        <strain evidence="7">DSM 21036</strain>
    </source>
</reference>
<name>A0A9X3N3P5_9ACTN</name>
<feature type="transmembrane region" description="Helical" evidence="5">
    <location>
        <begin position="140"/>
        <end position="160"/>
    </location>
</feature>
<keyword evidence="2 5" id="KW-0812">Transmembrane</keyword>
<evidence type="ECO:0000256" key="1">
    <source>
        <dbReference type="ARBA" id="ARBA00004141"/>
    </source>
</evidence>
<dbReference type="GO" id="GO:0043190">
    <property type="term" value="C:ATP-binding cassette (ABC) transporter complex"/>
    <property type="evidence" value="ECO:0007669"/>
    <property type="project" value="InterPro"/>
</dbReference>
<protein>
    <recommendedName>
        <fullName evidence="5">Transport permease protein</fullName>
    </recommendedName>
</protein>
<feature type="transmembrane region" description="Helical" evidence="5">
    <location>
        <begin position="90"/>
        <end position="108"/>
    </location>
</feature>
<dbReference type="EMBL" id="JAPDOD010000073">
    <property type="protein sequence ID" value="MDA0166706.1"/>
    <property type="molecule type" value="Genomic_DNA"/>
</dbReference>
<feature type="domain" description="ABC transmembrane type-2" evidence="6">
    <location>
        <begin position="49"/>
        <end position="275"/>
    </location>
</feature>
<evidence type="ECO:0000256" key="3">
    <source>
        <dbReference type="ARBA" id="ARBA00022989"/>
    </source>
</evidence>
<evidence type="ECO:0000256" key="4">
    <source>
        <dbReference type="ARBA" id="ARBA00023136"/>
    </source>
</evidence>